<dbReference type="OrthoDB" id="9804751at2"/>
<name>A0A432ZS75_9GAMM</name>
<dbReference type="EMBL" id="PIQH01000003">
    <property type="protein sequence ID" value="RUO80723.1"/>
    <property type="molecule type" value="Genomic_DNA"/>
</dbReference>
<dbReference type="AlphaFoldDB" id="A0A432ZS75"/>
<dbReference type="Proteomes" id="UP000287996">
    <property type="component" value="Unassembled WGS sequence"/>
</dbReference>
<organism evidence="1 2">
    <name type="scientific">Idiomarina tyrosinivorans</name>
    <dbReference type="NCBI Taxonomy" id="1445662"/>
    <lineage>
        <taxon>Bacteria</taxon>
        <taxon>Pseudomonadati</taxon>
        <taxon>Pseudomonadota</taxon>
        <taxon>Gammaproteobacteria</taxon>
        <taxon>Alteromonadales</taxon>
        <taxon>Idiomarinaceae</taxon>
        <taxon>Idiomarina</taxon>
    </lineage>
</organism>
<gene>
    <name evidence="1" type="ORF">CWI84_03825</name>
</gene>
<reference evidence="1 2" key="1">
    <citation type="journal article" date="2011" name="Front. Microbiol.">
        <title>Genomic signatures of strain selection and enhancement in Bacillus atrophaeus var. globigii, a historical biowarfare simulant.</title>
        <authorList>
            <person name="Gibbons H.S."/>
            <person name="Broomall S.M."/>
            <person name="McNew L.A."/>
            <person name="Daligault H."/>
            <person name="Chapman C."/>
            <person name="Bruce D."/>
            <person name="Karavis M."/>
            <person name="Krepps M."/>
            <person name="McGregor P.A."/>
            <person name="Hong C."/>
            <person name="Park K.H."/>
            <person name="Akmal A."/>
            <person name="Feldman A."/>
            <person name="Lin J.S."/>
            <person name="Chang W.E."/>
            <person name="Higgs B.W."/>
            <person name="Demirev P."/>
            <person name="Lindquist J."/>
            <person name="Liem A."/>
            <person name="Fochler E."/>
            <person name="Read T.D."/>
            <person name="Tapia R."/>
            <person name="Johnson S."/>
            <person name="Bishop-Lilly K.A."/>
            <person name="Detter C."/>
            <person name="Han C."/>
            <person name="Sozhamannan S."/>
            <person name="Rosenzweig C.N."/>
            <person name="Skowronski E.W."/>
        </authorList>
    </citation>
    <scope>NUCLEOTIDE SEQUENCE [LARGE SCALE GENOMIC DNA]</scope>
    <source>
        <strain evidence="1 2">CC-PW-9</strain>
    </source>
</reference>
<evidence type="ECO:0008006" key="3">
    <source>
        <dbReference type="Google" id="ProtNLM"/>
    </source>
</evidence>
<accession>A0A432ZS75</accession>
<proteinExistence type="predicted"/>
<comment type="caution">
    <text evidence="1">The sequence shown here is derived from an EMBL/GenBank/DDBJ whole genome shotgun (WGS) entry which is preliminary data.</text>
</comment>
<sequence>MKFNDFLNQLLRCPIFDARDNVVGYQLEFCHGLRTTFPSLDTEARERLCSELAEQLPRLTLGKDAIIQFNSDGVCNGVPNLLPKEQVWVSVVDNGAPDRKLLDACKELVERGYRIALTDHDPYSHWEPFYQIAGVIELSVSANQSLTELTKNIAAVKRHGCEVLVYGTLDRLQREHCQDLGVNYFVDPEYRSVAHEPHRAS</sequence>
<evidence type="ECO:0000313" key="1">
    <source>
        <dbReference type="EMBL" id="RUO80723.1"/>
    </source>
</evidence>
<protein>
    <recommendedName>
        <fullName evidence="3">EAL domain-containing protein</fullName>
    </recommendedName>
</protein>
<evidence type="ECO:0000313" key="2">
    <source>
        <dbReference type="Proteomes" id="UP000287996"/>
    </source>
</evidence>
<dbReference type="RefSeq" id="WP_126841256.1">
    <property type="nucleotide sequence ID" value="NZ_PIQH01000003.1"/>
</dbReference>
<keyword evidence="2" id="KW-1185">Reference proteome</keyword>